<dbReference type="SUPFAM" id="SSF55961">
    <property type="entry name" value="Bet v1-like"/>
    <property type="match status" value="1"/>
</dbReference>
<organism evidence="1 2">
    <name type="scientific">Leifsonia tongyongensis</name>
    <dbReference type="NCBI Taxonomy" id="1268043"/>
    <lineage>
        <taxon>Bacteria</taxon>
        <taxon>Bacillati</taxon>
        <taxon>Actinomycetota</taxon>
        <taxon>Actinomycetes</taxon>
        <taxon>Micrococcales</taxon>
        <taxon>Microbacteriaceae</taxon>
        <taxon>Leifsonia</taxon>
    </lineage>
</organism>
<dbReference type="Gene3D" id="3.30.530.20">
    <property type="match status" value="1"/>
</dbReference>
<name>A0A6L9XVB9_9MICO</name>
<keyword evidence="2" id="KW-1185">Reference proteome</keyword>
<dbReference type="CDD" id="cd07814">
    <property type="entry name" value="SRPBCC_CalC_Aha1-like"/>
    <property type="match status" value="1"/>
</dbReference>
<comment type="caution">
    <text evidence="1">The sequence shown here is derived from an EMBL/GenBank/DDBJ whole genome shotgun (WGS) entry which is preliminary data.</text>
</comment>
<evidence type="ECO:0000313" key="1">
    <source>
        <dbReference type="EMBL" id="NEN05167.1"/>
    </source>
</evidence>
<reference evidence="1 2" key="1">
    <citation type="journal article" date="2014" name="J. Microbiol.">
        <title>Diaminobutyricibacter tongyongensis gen. nov., sp. nov. and Homoserinibacter gongjuensis gen. nov., sp. nov. belong to the family Microbacteriaceae.</title>
        <authorList>
            <person name="Kim S.J."/>
            <person name="Ahn J.H."/>
            <person name="Weon H.Y."/>
            <person name="Hamada M."/>
            <person name="Suzuki K."/>
            <person name="Kwon S.W."/>
        </authorList>
    </citation>
    <scope>NUCLEOTIDE SEQUENCE [LARGE SCALE GENOMIC DNA]</scope>
    <source>
        <strain evidence="1 2">NBRC 108724</strain>
    </source>
</reference>
<gene>
    <name evidence="1" type="ORF">G3T36_04715</name>
</gene>
<dbReference type="RefSeq" id="WP_163288330.1">
    <property type="nucleotide sequence ID" value="NZ_JAAGWY010000001.1"/>
</dbReference>
<dbReference type="InterPro" id="IPR023393">
    <property type="entry name" value="START-like_dom_sf"/>
</dbReference>
<accession>A0A6L9XVB9</accession>
<dbReference type="InterPro" id="IPR019587">
    <property type="entry name" value="Polyketide_cyclase/dehydratase"/>
</dbReference>
<dbReference type="EMBL" id="JAAGWY010000001">
    <property type="protein sequence ID" value="NEN05167.1"/>
    <property type="molecule type" value="Genomic_DNA"/>
</dbReference>
<evidence type="ECO:0000313" key="2">
    <source>
        <dbReference type="Proteomes" id="UP000474967"/>
    </source>
</evidence>
<dbReference type="AlphaFoldDB" id="A0A6L9XVB9"/>
<protein>
    <submittedName>
        <fullName evidence="1">SRPBCC domain-containing protein</fullName>
    </submittedName>
</protein>
<proteinExistence type="predicted"/>
<sequence>MGHNWNVDDEFELDATPEEVWQAIASGPGIDSWFMGVSDVEPGVGGSVTTDFGGFAQRSEITAWEPARHLAYTSEPSPDGRFIAFEYLLEAKDGGTTVMRQVATGFLPGDDWEAEFEAMVTGGLMYTRTLRSYVDHFTGRFGVPVSAMVQHPDFDRAWAGMRADLGLPSETAEGDRVTLTPTGLAPITGVIDYLADGYLGVRANDALYRFYRGFFGPGLGHHVFTDGADRTGLEAEWLAWLDSAVA</sequence>
<dbReference type="Pfam" id="PF10604">
    <property type="entry name" value="Polyketide_cyc2"/>
    <property type="match status" value="1"/>
</dbReference>
<dbReference type="Proteomes" id="UP000474967">
    <property type="component" value="Unassembled WGS sequence"/>
</dbReference>